<dbReference type="PRINTS" id="PR00359">
    <property type="entry name" value="BP450"/>
</dbReference>
<organism evidence="3 4">
    <name type="scientific">Sphingosinicella rhizophila</name>
    <dbReference type="NCBI Taxonomy" id="3050082"/>
    <lineage>
        <taxon>Bacteria</taxon>
        <taxon>Pseudomonadati</taxon>
        <taxon>Pseudomonadota</taxon>
        <taxon>Alphaproteobacteria</taxon>
        <taxon>Sphingomonadales</taxon>
        <taxon>Sphingosinicellaceae</taxon>
        <taxon>Sphingosinicella</taxon>
    </lineage>
</organism>
<dbReference type="EMBL" id="JAVUPU010000009">
    <property type="protein sequence ID" value="MDT9600535.1"/>
    <property type="molecule type" value="Genomic_DNA"/>
</dbReference>
<name>A0ABU3QC66_9SPHN</name>
<sequence length="398" mass="44363">MLIDVLELPYFDLSDPQFSMDSAEVTAARDNGWCARTNLGFAVLRYDEVRALIKDPRLEQGGGAWLRQNGITQGLLADWWAENMLFVEGEDHRRLRRLVGPALSPRTIEPLAPGFRALAEELVASFAGQGQCEFLTEFAEPFSARAMTQVLGMPDGNWHDISRWSTDLMLAFGVTVAQDLERIEAGLAGLYTAVNELIESRRRQPGKDVVSELLTAHEVDERLNDAELKNLVSNLIFGGTDTTKDQLGLAMQLFVEHPDQWALLAQQPDLAANAVEEVLRFNPTVTWVPRVVVEDFEFKGVRFTPGTTIHLLDYTANTDPEAFEDAKFDITRKRLPHFTFGGGPHHCVGHFVARIELREALPVLARHMPDLRFASAPQFRPKSGVTGAVDLSLSFKPA</sequence>
<evidence type="ECO:0000313" key="3">
    <source>
        <dbReference type="EMBL" id="MDT9600535.1"/>
    </source>
</evidence>
<keyword evidence="2" id="KW-0408">Iron</keyword>
<dbReference type="PROSITE" id="PS00086">
    <property type="entry name" value="CYTOCHROME_P450"/>
    <property type="match status" value="1"/>
</dbReference>
<accession>A0ABU3QC66</accession>
<dbReference type="Proteomes" id="UP001259572">
    <property type="component" value="Unassembled WGS sequence"/>
</dbReference>
<proteinExistence type="inferred from homology"/>
<protein>
    <submittedName>
        <fullName evidence="3">Cytochrome P450</fullName>
    </submittedName>
</protein>
<dbReference type="RefSeq" id="WP_315727792.1">
    <property type="nucleotide sequence ID" value="NZ_JAVUPU010000009.1"/>
</dbReference>
<keyword evidence="2" id="KW-0503">Monooxygenase</keyword>
<keyword evidence="2" id="KW-0479">Metal-binding</keyword>
<dbReference type="InterPro" id="IPR001128">
    <property type="entry name" value="Cyt_P450"/>
</dbReference>
<dbReference type="InterPro" id="IPR017972">
    <property type="entry name" value="Cyt_P450_CS"/>
</dbReference>
<dbReference type="PRINTS" id="PR00385">
    <property type="entry name" value="P450"/>
</dbReference>
<dbReference type="PANTHER" id="PTHR46696:SF1">
    <property type="entry name" value="CYTOCHROME P450 YJIB-RELATED"/>
    <property type="match status" value="1"/>
</dbReference>
<keyword evidence="2" id="KW-0560">Oxidoreductase</keyword>
<comment type="similarity">
    <text evidence="1 2">Belongs to the cytochrome P450 family.</text>
</comment>
<dbReference type="SUPFAM" id="SSF48264">
    <property type="entry name" value="Cytochrome P450"/>
    <property type="match status" value="1"/>
</dbReference>
<keyword evidence="2" id="KW-0349">Heme</keyword>
<dbReference type="Gene3D" id="1.10.630.10">
    <property type="entry name" value="Cytochrome P450"/>
    <property type="match status" value="1"/>
</dbReference>
<dbReference type="Pfam" id="PF00067">
    <property type="entry name" value="p450"/>
    <property type="match status" value="1"/>
</dbReference>
<gene>
    <name evidence="3" type="ORF">RQX22_16365</name>
</gene>
<dbReference type="InterPro" id="IPR036396">
    <property type="entry name" value="Cyt_P450_sf"/>
</dbReference>
<evidence type="ECO:0000313" key="4">
    <source>
        <dbReference type="Proteomes" id="UP001259572"/>
    </source>
</evidence>
<comment type="caution">
    <text evidence="3">The sequence shown here is derived from an EMBL/GenBank/DDBJ whole genome shotgun (WGS) entry which is preliminary data.</text>
</comment>
<dbReference type="PANTHER" id="PTHR46696">
    <property type="entry name" value="P450, PUTATIVE (EUROFUNG)-RELATED"/>
    <property type="match status" value="1"/>
</dbReference>
<reference evidence="3 4" key="1">
    <citation type="submission" date="2023-05" db="EMBL/GenBank/DDBJ databases">
        <authorList>
            <person name="Guo Y."/>
        </authorList>
    </citation>
    <scope>NUCLEOTIDE SEQUENCE [LARGE SCALE GENOMIC DNA]</scope>
    <source>
        <strain evidence="3 4">GR2756</strain>
    </source>
</reference>
<evidence type="ECO:0000256" key="2">
    <source>
        <dbReference type="RuleBase" id="RU000461"/>
    </source>
</evidence>
<dbReference type="InterPro" id="IPR002397">
    <property type="entry name" value="Cyt_P450_B"/>
</dbReference>
<evidence type="ECO:0000256" key="1">
    <source>
        <dbReference type="ARBA" id="ARBA00010617"/>
    </source>
</evidence>
<keyword evidence="4" id="KW-1185">Reference proteome</keyword>